<evidence type="ECO:0000256" key="1">
    <source>
        <dbReference type="ARBA" id="ARBA00004216"/>
    </source>
</evidence>
<keyword evidence="6" id="KW-0539">Nucleus</keyword>
<keyword evidence="5" id="KW-0508">mRNA splicing</keyword>
<comment type="similarity">
    <text evidence="3">Belongs to the SMN family.</text>
</comment>
<dbReference type="InterPro" id="IPR010304">
    <property type="entry name" value="SMN_Tudor"/>
</dbReference>
<dbReference type="PROSITE" id="PS50304">
    <property type="entry name" value="TUDOR"/>
    <property type="match status" value="1"/>
</dbReference>
<organism evidence="10 11">
    <name type="scientific">Trichonephila clavata</name>
    <name type="common">Joro spider</name>
    <name type="synonym">Nephila clavata</name>
    <dbReference type="NCBI Taxonomy" id="2740835"/>
    <lineage>
        <taxon>Eukaryota</taxon>
        <taxon>Metazoa</taxon>
        <taxon>Ecdysozoa</taxon>
        <taxon>Arthropoda</taxon>
        <taxon>Chelicerata</taxon>
        <taxon>Arachnida</taxon>
        <taxon>Araneae</taxon>
        <taxon>Araneomorphae</taxon>
        <taxon>Entelegynae</taxon>
        <taxon>Araneoidea</taxon>
        <taxon>Nephilidae</taxon>
        <taxon>Trichonephila</taxon>
    </lineage>
</organism>
<dbReference type="GO" id="GO:0006397">
    <property type="term" value="P:mRNA processing"/>
    <property type="evidence" value="ECO:0007669"/>
    <property type="project" value="UniProtKB-KW"/>
</dbReference>
<dbReference type="InterPro" id="IPR049481">
    <property type="entry name" value="SMN_G2-BD"/>
</dbReference>
<sequence length="168" mass="19268">MELVIQKWNWDDRELIRAYDRAMRKKEKNENNSNGDGKSLAKKWEVGCNCRAKYSDDGLFYEAKITRVDGDFCSVQFWGYGDIEEVALKDLLESAGKRARRNQIKSYADDTIADMLQSSGEEMESEGNLSDNGDEMHDMPTYHVAPPHPPVSIFCNIYVACVKEFCYV</sequence>
<name>A0A8X6H7G9_TRICU</name>
<evidence type="ECO:0000256" key="6">
    <source>
        <dbReference type="ARBA" id="ARBA00023242"/>
    </source>
</evidence>
<protein>
    <submittedName>
        <fullName evidence="10">Survival motor neuron protein</fullName>
    </submittedName>
</protein>
<dbReference type="GO" id="GO:0030018">
    <property type="term" value="C:Z disc"/>
    <property type="evidence" value="ECO:0007669"/>
    <property type="project" value="UniProtKB-SubCell"/>
</dbReference>
<dbReference type="GO" id="GO:0008380">
    <property type="term" value="P:RNA splicing"/>
    <property type="evidence" value="ECO:0007669"/>
    <property type="project" value="UniProtKB-KW"/>
</dbReference>
<dbReference type="PANTHER" id="PTHR39267">
    <property type="entry name" value="SURVIVAL MOTOR NEURON-LIKE PROTEIN 1"/>
    <property type="match status" value="1"/>
</dbReference>
<gene>
    <name evidence="10" type="primary">NCL1_26015</name>
    <name evidence="10" type="ORF">TNCT_677461</name>
</gene>
<evidence type="ECO:0000313" key="11">
    <source>
        <dbReference type="Proteomes" id="UP000887116"/>
    </source>
</evidence>
<evidence type="ECO:0000256" key="4">
    <source>
        <dbReference type="ARBA" id="ARBA00022664"/>
    </source>
</evidence>
<dbReference type="EMBL" id="BMAO01030510">
    <property type="protein sequence ID" value="GFQ68537.1"/>
    <property type="molecule type" value="Genomic_DNA"/>
</dbReference>
<feature type="domain" description="Tudor" evidence="9">
    <location>
        <begin position="43"/>
        <end position="101"/>
    </location>
</feature>
<evidence type="ECO:0000256" key="2">
    <source>
        <dbReference type="ARBA" id="ARBA00004408"/>
    </source>
</evidence>
<dbReference type="Pfam" id="PF06003">
    <property type="entry name" value="SMN_Tudor"/>
    <property type="match status" value="1"/>
</dbReference>
<dbReference type="Gene3D" id="2.30.30.140">
    <property type="match status" value="1"/>
</dbReference>
<evidence type="ECO:0000256" key="5">
    <source>
        <dbReference type="ARBA" id="ARBA00023187"/>
    </source>
</evidence>
<dbReference type="Pfam" id="PF20636">
    <property type="entry name" value="SMN_G2-BD"/>
    <property type="match status" value="1"/>
</dbReference>
<dbReference type="AlphaFoldDB" id="A0A8X6H7G9"/>
<keyword evidence="11" id="KW-1185">Reference proteome</keyword>
<dbReference type="SMART" id="SM00333">
    <property type="entry name" value="TUDOR"/>
    <property type="match status" value="1"/>
</dbReference>
<dbReference type="InterPro" id="IPR002999">
    <property type="entry name" value="Tudor"/>
</dbReference>
<dbReference type="InterPro" id="IPR040424">
    <property type="entry name" value="Smn1"/>
</dbReference>
<dbReference type="GO" id="GO:0003723">
    <property type="term" value="F:RNA binding"/>
    <property type="evidence" value="ECO:0007669"/>
    <property type="project" value="InterPro"/>
</dbReference>
<evidence type="ECO:0000259" key="9">
    <source>
        <dbReference type="PROSITE" id="PS50304"/>
    </source>
</evidence>
<feature type="region of interest" description="Disordered" evidence="8">
    <location>
        <begin position="119"/>
        <end position="142"/>
    </location>
</feature>
<keyword evidence="4" id="KW-0507">mRNA processing</keyword>
<proteinExistence type="inferred from homology"/>
<comment type="caution">
    <text evidence="10">The sequence shown here is derived from an EMBL/GenBank/DDBJ whole genome shotgun (WGS) entry which is preliminary data.</text>
</comment>
<dbReference type="Proteomes" id="UP000887116">
    <property type="component" value="Unassembled WGS sequence"/>
</dbReference>
<dbReference type="PANTHER" id="PTHR39267:SF1">
    <property type="entry name" value="SURVIVAL MOTOR NEURON PROTEIN"/>
    <property type="match status" value="1"/>
</dbReference>
<evidence type="ECO:0000256" key="7">
    <source>
        <dbReference type="ARBA" id="ARBA00034695"/>
    </source>
</evidence>
<comment type="subcellular location">
    <subcellularLocation>
        <location evidence="1">Cytoplasm</location>
        <location evidence="1">Myofibril</location>
        <location evidence="1">Sarcomere</location>
        <location evidence="1">Z line</location>
    </subcellularLocation>
    <subcellularLocation>
        <location evidence="2">Nucleus</location>
        <location evidence="2">Cajal body</location>
    </subcellularLocation>
    <subcellularLocation>
        <location evidence="7">Nucleus</location>
        <location evidence="7">Gem</location>
    </subcellularLocation>
</comment>
<dbReference type="GO" id="GO:0097504">
    <property type="term" value="C:Gemini of Cajal bodies"/>
    <property type="evidence" value="ECO:0007669"/>
    <property type="project" value="UniProtKB-SubCell"/>
</dbReference>
<dbReference type="OrthoDB" id="6437741at2759"/>
<evidence type="ECO:0000256" key="8">
    <source>
        <dbReference type="SAM" id="MobiDB-lite"/>
    </source>
</evidence>
<dbReference type="SUPFAM" id="SSF63748">
    <property type="entry name" value="Tudor/PWWP/MBT"/>
    <property type="match status" value="1"/>
</dbReference>
<dbReference type="GO" id="GO:0015030">
    <property type="term" value="C:Cajal body"/>
    <property type="evidence" value="ECO:0007669"/>
    <property type="project" value="UniProtKB-SubCell"/>
</dbReference>
<evidence type="ECO:0000313" key="10">
    <source>
        <dbReference type="EMBL" id="GFQ68537.1"/>
    </source>
</evidence>
<accession>A0A8X6H7G9</accession>
<reference evidence="10" key="1">
    <citation type="submission" date="2020-07" db="EMBL/GenBank/DDBJ databases">
        <title>Multicomponent nature underlies the extraordinary mechanical properties of spider dragline silk.</title>
        <authorList>
            <person name="Kono N."/>
            <person name="Nakamura H."/>
            <person name="Mori M."/>
            <person name="Yoshida Y."/>
            <person name="Ohtoshi R."/>
            <person name="Malay A.D."/>
            <person name="Moran D.A.P."/>
            <person name="Tomita M."/>
            <person name="Numata K."/>
            <person name="Arakawa K."/>
        </authorList>
    </citation>
    <scope>NUCLEOTIDE SEQUENCE</scope>
</reference>
<evidence type="ECO:0000256" key="3">
    <source>
        <dbReference type="ARBA" id="ARBA00005371"/>
    </source>
</evidence>